<keyword evidence="7" id="KW-0808">Transferase</keyword>
<dbReference type="InParanoid" id="B9SIG3"/>
<dbReference type="Pfam" id="PF00560">
    <property type="entry name" value="LRR_1"/>
    <property type="match status" value="6"/>
</dbReference>
<proteinExistence type="predicted"/>
<keyword evidence="7" id="KW-0418">Kinase</keyword>
<evidence type="ECO:0000256" key="1">
    <source>
        <dbReference type="ARBA" id="ARBA00004370"/>
    </source>
</evidence>
<keyword evidence="4" id="KW-0677">Repeat</keyword>
<dbReference type="GO" id="GO:0016301">
    <property type="term" value="F:kinase activity"/>
    <property type="evidence" value="ECO:0007669"/>
    <property type="project" value="UniProtKB-KW"/>
</dbReference>
<gene>
    <name evidence="7" type="ORF">RCOM_1255990</name>
</gene>
<dbReference type="eggNOG" id="ENOG502QQYD">
    <property type="taxonomic scope" value="Eukaryota"/>
</dbReference>
<keyword evidence="3" id="KW-0732">Signal</keyword>
<dbReference type="AlphaFoldDB" id="B9SIG3"/>
<evidence type="ECO:0000256" key="5">
    <source>
        <dbReference type="ARBA" id="ARBA00023136"/>
    </source>
</evidence>
<dbReference type="Proteomes" id="UP000008311">
    <property type="component" value="Unassembled WGS sequence"/>
</dbReference>
<evidence type="ECO:0000256" key="6">
    <source>
        <dbReference type="ARBA" id="ARBA00023180"/>
    </source>
</evidence>
<evidence type="ECO:0000256" key="4">
    <source>
        <dbReference type="ARBA" id="ARBA00022737"/>
    </source>
</evidence>
<keyword evidence="6" id="KW-0325">Glycoprotein</keyword>
<dbReference type="GO" id="GO:0016020">
    <property type="term" value="C:membrane"/>
    <property type="evidence" value="ECO:0007669"/>
    <property type="project" value="UniProtKB-SubCell"/>
</dbReference>
<name>B9SIG3_RICCO</name>
<dbReference type="InterPro" id="IPR032675">
    <property type="entry name" value="LRR_dom_sf"/>
</dbReference>
<accession>B9SIG3</accession>
<evidence type="ECO:0000313" key="8">
    <source>
        <dbReference type="Proteomes" id="UP000008311"/>
    </source>
</evidence>
<dbReference type="EMBL" id="EQ973972">
    <property type="protein sequence ID" value="EEF36618.1"/>
    <property type="molecule type" value="Genomic_DNA"/>
</dbReference>
<dbReference type="FunFam" id="3.80.10.10:FF:000041">
    <property type="entry name" value="LRR receptor-like serine/threonine-protein kinase ERECTA"/>
    <property type="match status" value="1"/>
</dbReference>
<sequence length="188" mass="21044">MLTSLKTVTLSGNNITGAMPISIGNLRNLYFLRLGDFGTFPHLNFVDLSFNEFYGTLSWKWKDFRNFSTLKVSNNNISGQIPSDLVTATQLQSLDLSSNQFDWPIPKEFGKLKLVYLILNNNQLSGGIPEEIEMLFDLERLDLAANNLSGSIPKQIGGCSKLLFLNLSQNKFTKRIPSEIGNLHSTKP</sequence>
<dbReference type="STRING" id="3988.B9SIG3"/>
<dbReference type="Gene3D" id="3.80.10.10">
    <property type="entry name" value="Ribonuclease Inhibitor"/>
    <property type="match status" value="3"/>
</dbReference>
<keyword evidence="2" id="KW-0433">Leucine-rich repeat</keyword>
<dbReference type="InterPro" id="IPR052595">
    <property type="entry name" value="LRRC69/RLP"/>
</dbReference>
<evidence type="ECO:0000256" key="3">
    <source>
        <dbReference type="ARBA" id="ARBA00022729"/>
    </source>
</evidence>
<evidence type="ECO:0000313" key="7">
    <source>
        <dbReference type="EMBL" id="EEF36618.1"/>
    </source>
</evidence>
<dbReference type="PANTHER" id="PTHR48057">
    <property type="entry name" value="LEUCINE-RICH REPEAT SERINE/THREONINE-PROTEIN KINASE 1"/>
    <property type="match status" value="1"/>
</dbReference>
<keyword evidence="8" id="KW-1185">Reference proteome</keyword>
<dbReference type="InterPro" id="IPR001611">
    <property type="entry name" value="Leu-rich_rpt"/>
</dbReference>
<dbReference type="PANTHER" id="PTHR48057:SF29">
    <property type="entry name" value="OS02G0609900 PROTEIN"/>
    <property type="match status" value="1"/>
</dbReference>
<reference evidence="8" key="1">
    <citation type="journal article" date="2010" name="Nat. Biotechnol.">
        <title>Draft genome sequence of the oilseed species Ricinus communis.</title>
        <authorList>
            <person name="Chan A.P."/>
            <person name="Crabtree J."/>
            <person name="Zhao Q."/>
            <person name="Lorenzi H."/>
            <person name="Orvis J."/>
            <person name="Puiu D."/>
            <person name="Melake-Berhan A."/>
            <person name="Jones K.M."/>
            <person name="Redman J."/>
            <person name="Chen G."/>
            <person name="Cahoon E.B."/>
            <person name="Gedil M."/>
            <person name="Stanke M."/>
            <person name="Haas B.J."/>
            <person name="Wortman J.R."/>
            <person name="Fraser-Liggett C.M."/>
            <person name="Ravel J."/>
            <person name="Rabinowicz P.D."/>
        </authorList>
    </citation>
    <scope>NUCLEOTIDE SEQUENCE [LARGE SCALE GENOMIC DNA]</scope>
    <source>
        <strain evidence="8">cv. Hale</strain>
    </source>
</reference>
<evidence type="ECO:0000256" key="2">
    <source>
        <dbReference type="ARBA" id="ARBA00022614"/>
    </source>
</evidence>
<comment type="subcellular location">
    <subcellularLocation>
        <location evidence="1">Membrane</location>
    </subcellularLocation>
</comment>
<keyword evidence="5" id="KW-0472">Membrane</keyword>
<dbReference type="SUPFAM" id="SSF52058">
    <property type="entry name" value="L domain-like"/>
    <property type="match status" value="1"/>
</dbReference>
<organism evidence="7 8">
    <name type="scientific">Ricinus communis</name>
    <name type="common">Castor bean</name>
    <dbReference type="NCBI Taxonomy" id="3988"/>
    <lineage>
        <taxon>Eukaryota</taxon>
        <taxon>Viridiplantae</taxon>
        <taxon>Streptophyta</taxon>
        <taxon>Embryophyta</taxon>
        <taxon>Tracheophyta</taxon>
        <taxon>Spermatophyta</taxon>
        <taxon>Magnoliopsida</taxon>
        <taxon>eudicotyledons</taxon>
        <taxon>Gunneridae</taxon>
        <taxon>Pentapetalae</taxon>
        <taxon>rosids</taxon>
        <taxon>fabids</taxon>
        <taxon>Malpighiales</taxon>
        <taxon>Euphorbiaceae</taxon>
        <taxon>Acalyphoideae</taxon>
        <taxon>Acalypheae</taxon>
        <taxon>Ricinus</taxon>
    </lineage>
</organism>
<protein>
    <submittedName>
        <fullName evidence="7">Serine-threonine protein kinase, plant-type, putative</fullName>
    </submittedName>
</protein>